<accession>A0ABS7E927</accession>
<protein>
    <submittedName>
        <fullName evidence="1">Uncharacterized protein</fullName>
    </submittedName>
</protein>
<sequence length="651" mass="75357">MSRSLTTLVDLKFNYPALNLRYLIYRVSLDKKNGKQDYAGQLSFIDREVSPQALIRHSGYYWILVDIDKKVSSTSAKVSFEQVKFEDCDTLSLGRLLIRALGKVAPDEFFSGLGETYLFVEPDKFFEHIVYKCLKFDLMESVRFDSLFIDMAGVTFSPIEAVYKAKYQIDKAPKFEFQNSTGLLRRNPKGNLMVYSPGNKKFTTYAIDISGQKPISLLKTKTGAIYQFVKLMNKHFCDVLELKLKPIEADWREHYQKKDIEKVYRKIYDVIDLAGGCQVVNASMHSNGFERLKAEQCPVKVEFVDGDIFDKTKPTLVVLDPAKEYEGAGKVDPKQSYYSKDTAVQSVYNSTIISQRPNKNGTELQPLIDTWVKELAIKQECLHGQFSIQEFVEGYWFVELDKKTFSYHVLKCEEGHFKYEEHDEYYFDELNIVLPEKQRFFETLQYVIDMSGDEPQVCTIVHEGIAVIPDADKLFAVLERLERSDNQGMSREYIDGYLSSLGRSDDPIVDKLLIMLERAPFKTEFYKEDLKLAKIGYRSNAEKALVNDYFDQTGIMFNYSLKGEHNEYLEALTGHFYDAEHSAYFVGSEKGGFKFSRGQFNHIRYLEGPDCLKQKCLELTKSYFIRNKLATVRPFPFKYLAQCKDNQKWHS</sequence>
<dbReference type="RefSeq" id="WP_220111512.1">
    <property type="nucleotide sequence ID" value="NZ_JAHZST010000022.1"/>
</dbReference>
<proteinExistence type="predicted"/>
<reference evidence="1 2" key="1">
    <citation type="submission" date="2021-07" db="EMBL/GenBank/DDBJ databases">
        <title>Shewanella sp. nov, isolated from SCS.</title>
        <authorList>
            <person name="Cao W.R."/>
        </authorList>
    </citation>
    <scope>NUCLEOTIDE SEQUENCE [LARGE SCALE GENOMIC DNA]</scope>
    <source>
        <strain evidence="1 2">NR704-98</strain>
    </source>
</reference>
<evidence type="ECO:0000313" key="2">
    <source>
        <dbReference type="Proteomes" id="UP001195963"/>
    </source>
</evidence>
<dbReference type="Proteomes" id="UP001195963">
    <property type="component" value="Unassembled WGS sequence"/>
</dbReference>
<name>A0ABS7E927_9GAMM</name>
<dbReference type="EMBL" id="JAHZST010000022">
    <property type="protein sequence ID" value="MBW8186194.1"/>
    <property type="molecule type" value="Genomic_DNA"/>
</dbReference>
<organism evidence="1 2">
    <name type="scientific">Shewanella nanhaiensis</name>
    <dbReference type="NCBI Taxonomy" id="2864872"/>
    <lineage>
        <taxon>Bacteria</taxon>
        <taxon>Pseudomonadati</taxon>
        <taxon>Pseudomonadota</taxon>
        <taxon>Gammaproteobacteria</taxon>
        <taxon>Alteromonadales</taxon>
        <taxon>Shewanellaceae</taxon>
        <taxon>Shewanella</taxon>
    </lineage>
</organism>
<evidence type="ECO:0000313" key="1">
    <source>
        <dbReference type="EMBL" id="MBW8186194.1"/>
    </source>
</evidence>
<comment type="caution">
    <text evidence="1">The sequence shown here is derived from an EMBL/GenBank/DDBJ whole genome shotgun (WGS) entry which is preliminary data.</text>
</comment>
<gene>
    <name evidence="1" type="ORF">K0625_21460</name>
</gene>
<keyword evidence="2" id="KW-1185">Reference proteome</keyword>